<evidence type="ECO:0000259" key="9">
    <source>
        <dbReference type="PROSITE" id="PS51171"/>
    </source>
</evidence>
<evidence type="ECO:0000256" key="1">
    <source>
        <dbReference type="ARBA" id="ARBA00004741"/>
    </source>
</evidence>
<organism evidence="10 11">
    <name type="scientific">Bifidobacterium minimum</name>
    <dbReference type="NCBI Taxonomy" id="1693"/>
    <lineage>
        <taxon>Bacteria</taxon>
        <taxon>Bacillati</taxon>
        <taxon>Actinomycetota</taxon>
        <taxon>Actinomycetes</taxon>
        <taxon>Bifidobacteriales</taxon>
        <taxon>Bifidobacteriaceae</taxon>
        <taxon>Bifidobacterium</taxon>
    </lineage>
</organism>
<dbReference type="Proteomes" id="UP000029014">
    <property type="component" value="Unassembled WGS sequence"/>
</dbReference>
<dbReference type="CDD" id="cd04905">
    <property type="entry name" value="ACT_CM-PDT"/>
    <property type="match status" value="1"/>
</dbReference>
<keyword evidence="4" id="KW-0057">Aromatic amino acid biosynthesis</keyword>
<keyword evidence="11" id="KW-1185">Reference proteome</keyword>
<comment type="pathway">
    <text evidence="1">Amino-acid biosynthesis; L-phenylalanine biosynthesis; phenylpyruvate from prephenate: step 1/1.</text>
</comment>
<dbReference type="UniPathway" id="UPA00121">
    <property type="reaction ID" value="UER00345"/>
</dbReference>
<comment type="catalytic activity">
    <reaction evidence="7">
        <text>prephenate + H(+) = 3-phenylpyruvate + CO2 + H2O</text>
        <dbReference type="Rhea" id="RHEA:21648"/>
        <dbReference type="ChEBI" id="CHEBI:15377"/>
        <dbReference type="ChEBI" id="CHEBI:15378"/>
        <dbReference type="ChEBI" id="CHEBI:16526"/>
        <dbReference type="ChEBI" id="CHEBI:18005"/>
        <dbReference type="ChEBI" id="CHEBI:29934"/>
        <dbReference type="EC" id="4.2.1.51"/>
    </reaction>
</comment>
<dbReference type="InterPro" id="IPR001086">
    <property type="entry name" value="Preph_deHydtase"/>
</dbReference>
<evidence type="ECO:0000256" key="5">
    <source>
        <dbReference type="ARBA" id="ARBA00023222"/>
    </source>
</evidence>
<keyword evidence="10" id="KW-0413">Isomerase</keyword>
<evidence type="ECO:0000256" key="8">
    <source>
        <dbReference type="SAM" id="MobiDB-lite"/>
    </source>
</evidence>
<name>A0A087BQ30_9BIFI</name>
<evidence type="ECO:0000256" key="4">
    <source>
        <dbReference type="ARBA" id="ARBA00023141"/>
    </source>
</evidence>
<sequence>MNGSRPLLYLGPRGSFTHEAAQRAASVMDDALGVGTVPTPASDVPVMMEAVQSSHAWAVIAWENNVEGYVVPNLDALIDSRNAVGVLRVSVDVAFDAFVLPDSGRPLAEAVAHPHGLAQCRAFIEDNGLRAVPATSNAAACRDLGPGQVALAPALCGPLYGVRTLRSHVQDYEGARTDFLVVVPRDDRDEAMDVLRGGSIREFETVVTIIPLSTGPGVLANLLDVLRDAGLNMTSFISRPIKGHDGTYSFIATLDAAPWEPRFRDCLRDLAMAGDWIKTLAVYPRRETPNPPVDAWMLPRGGVRLAPDERMALKGATARNGTADGRNPVVGIGSARDGDDGRVPGSPANEMMARELLW</sequence>
<dbReference type="EMBL" id="JGZD01000008">
    <property type="protein sequence ID" value="KFI73130.1"/>
    <property type="molecule type" value="Genomic_DNA"/>
</dbReference>
<dbReference type="SUPFAM" id="SSF53850">
    <property type="entry name" value="Periplasmic binding protein-like II"/>
    <property type="match status" value="1"/>
</dbReference>
<dbReference type="Gene3D" id="3.30.70.260">
    <property type="match status" value="1"/>
</dbReference>
<reference evidence="10 11" key="1">
    <citation type="submission" date="2014-03" db="EMBL/GenBank/DDBJ databases">
        <title>Genomics of Bifidobacteria.</title>
        <authorList>
            <person name="Ventura M."/>
            <person name="Milani C."/>
            <person name="Lugli G.A."/>
        </authorList>
    </citation>
    <scope>NUCLEOTIDE SEQUENCE [LARGE SCALE GENOMIC DNA]</scope>
    <source>
        <strain evidence="10 11">LMG 11592</strain>
    </source>
</reference>
<evidence type="ECO:0000256" key="2">
    <source>
        <dbReference type="ARBA" id="ARBA00013147"/>
    </source>
</evidence>
<gene>
    <name evidence="10" type="ORF">BMIN_0854</name>
</gene>
<evidence type="ECO:0000313" key="10">
    <source>
        <dbReference type="EMBL" id="KFI73130.1"/>
    </source>
</evidence>
<dbReference type="GO" id="GO:0016853">
    <property type="term" value="F:isomerase activity"/>
    <property type="evidence" value="ECO:0007669"/>
    <property type="project" value="UniProtKB-KW"/>
</dbReference>
<dbReference type="Gene3D" id="3.40.190.10">
    <property type="entry name" value="Periplasmic binding protein-like II"/>
    <property type="match status" value="2"/>
</dbReference>
<dbReference type="GO" id="GO:0005737">
    <property type="term" value="C:cytoplasm"/>
    <property type="evidence" value="ECO:0007669"/>
    <property type="project" value="TreeGrafter"/>
</dbReference>
<keyword evidence="6 10" id="KW-0456">Lyase</keyword>
<dbReference type="AlphaFoldDB" id="A0A087BQ30"/>
<dbReference type="EC" id="4.2.1.51" evidence="2"/>
<evidence type="ECO:0000313" key="11">
    <source>
        <dbReference type="Proteomes" id="UP000029014"/>
    </source>
</evidence>
<dbReference type="GO" id="GO:0009094">
    <property type="term" value="P:L-phenylalanine biosynthetic process"/>
    <property type="evidence" value="ECO:0007669"/>
    <property type="project" value="UniProtKB-UniPathway"/>
</dbReference>
<feature type="domain" description="Prephenate dehydratase" evidence="9">
    <location>
        <begin position="6"/>
        <end position="184"/>
    </location>
</feature>
<feature type="region of interest" description="Disordered" evidence="8">
    <location>
        <begin position="319"/>
        <end position="350"/>
    </location>
</feature>
<dbReference type="GO" id="GO:0004664">
    <property type="term" value="F:prephenate dehydratase activity"/>
    <property type="evidence" value="ECO:0007669"/>
    <property type="project" value="UniProtKB-EC"/>
</dbReference>
<protein>
    <recommendedName>
        <fullName evidence="2">prephenate dehydratase</fullName>
        <ecNumber evidence="2">4.2.1.51</ecNumber>
    </recommendedName>
</protein>
<keyword evidence="5" id="KW-0584">Phenylalanine biosynthesis</keyword>
<dbReference type="Pfam" id="PF00800">
    <property type="entry name" value="PDT"/>
    <property type="match status" value="1"/>
</dbReference>
<accession>A0A087BQ30</accession>
<evidence type="ECO:0000256" key="7">
    <source>
        <dbReference type="ARBA" id="ARBA00047848"/>
    </source>
</evidence>
<dbReference type="InterPro" id="IPR045865">
    <property type="entry name" value="ACT-like_dom_sf"/>
</dbReference>
<keyword evidence="3" id="KW-0028">Amino-acid biosynthesis</keyword>
<comment type="caution">
    <text evidence="10">The sequence shown here is derived from an EMBL/GenBank/DDBJ whole genome shotgun (WGS) entry which is preliminary data.</text>
</comment>
<dbReference type="eggNOG" id="COG0077">
    <property type="taxonomic scope" value="Bacteria"/>
</dbReference>
<dbReference type="PROSITE" id="PS51171">
    <property type="entry name" value="PREPHENATE_DEHYDR_3"/>
    <property type="match status" value="1"/>
</dbReference>
<dbReference type="STRING" id="1693.BMIN_0854"/>
<dbReference type="SUPFAM" id="SSF55021">
    <property type="entry name" value="ACT-like"/>
    <property type="match status" value="1"/>
</dbReference>
<proteinExistence type="predicted"/>
<dbReference type="PANTHER" id="PTHR21022">
    <property type="entry name" value="PREPHENATE DEHYDRATASE P PROTEIN"/>
    <property type="match status" value="1"/>
</dbReference>
<evidence type="ECO:0000256" key="3">
    <source>
        <dbReference type="ARBA" id="ARBA00022605"/>
    </source>
</evidence>
<evidence type="ECO:0000256" key="6">
    <source>
        <dbReference type="ARBA" id="ARBA00023239"/>
    </source>
</evidence>
<dbReference type="PANTHER" id="PTHR21022:SF19">
    <property type="entry name" value="PREPHENATE DEHYDRATASE-RELATED"/>
    <property type="match status" value="1"/>
</dbReference>
<dbReference type="RefSeq" id="WP_022861045.1">
    <property type="nucleotide sequence ID" value="NZ_JGZD01000008.1"/>
</dbReference>